<feature type="domain" description="Fibronectin type-III" evidence="1">
    <location>
        <begin position="1009"/>
        <end position="1102"/>
    </location>
</feature>
<dbReference type="STRING" id="351605.Gura_2036"/>
<dbReference type="InterPro" id="IPR013783">
    <property type="entry name" value="Ig-like_fold"/>
</dbReference>
<evidence type="ECO:0000313" key="3">
    <source>
        <dbReference type="Proteomes" id="UP000006695"/>
    </source>
</evidence>
<organism evidence="2 3">
    <name type="scientific">Geotalea uraniireducens (strain Rf4)</name>
    <name type="common">Geobacter uraniireducens</name>
    <dbReference type="NCBI Taxonomy" id="351605"/>
    <lineage>
        <taxon>Bacteria</taxon>
        <taxon>Pseudomonadati</taxon>
        <taxon>Thermodesulfobacteriota</taxon>
        <taxon>Desulfuromonadia</taxon>
        <taxon>Geobacterales</taxon>
        <taxon>Geobacteraceae</taxon>
        <taxon>Geotalea</taxon>
    </lineage>
</organism>
<dbReference type="InterPro" id="IPR003961">
    <property type="entry name" value="FN3_dom"/>
</dbReference>
<dbReference type="PROSITE" id="PS50853">
    <property type="entry name" value="FN3"/>
    <property type="match status" value="9"/>
</dbReference>
<dbReference type="InterPro" id="IPR011043">
    <property type="entry name" value="Gal_Oxase/kelch_b-propeller"/>
</dbReference>
<feature type="domain" description="Fibronectin type-III" evidence="1">
    <location>
        <begin position="1569"/>
        <end position="1667"/>
    </location>
</feature>
<dbReference type="InterPro" id="IPR010620">
    <property type="entry name" value="SBBP_repeat"/>
</dbReference>
<feature type="domain" description="Fibronectin type-III" evidence="1">
    <location>
        <begin position="1960"/>
        <end position="2060"/>
    </location>
</feature>
<dbReference type="PANTHER" id="PTHR42754:SF1">
    <property type="entry name" value="LIPOPROTEIN"/>
    <property type="match status" value="1"/>
</dbReference>
<sequence>MRQIVPAIMAKNICGAISRQWLGMFLACFIFLGVICQAFAAGGDIVWQKGDAQAGKQESKSSGVDSLGSVIITGYQNLTGDTNDDYYTVKFKADGSGVVWRASYDKAGGSDQATAVALDSNDDVIVTGFAWNGLNKDIHIIKYSGATGAVIWQQTYDGSAHGNDIGASIAVDSLDNVYVAGYTQNGDGNDDYLVLKYTPGGTPVWQAAYNGAANGIDQATSLAVGIDGVAVTGQSWNGTAFDMATVKYDFSGAKLWEKSYSTGAGTCIGKQTSMDAAGNVVVTGSASNAIDLDIYTAKYNGATGAIIWGKTYNGAYDDEPNGLIIDATGDVYITGYTWTLSGTNDFYTARYNGGTGALVWQQLFDSGNGNTDLAIATGIGVDPSGDVFVTGYTVAAGNYDFQTIKYKKDNGNQLWQQSFNGTANANDRPVGIWVTSTGDVLVTGWSDSGANDLDYYVIKYDPGALNPPTNLAATSLSNTSIQLSWTDNSGNEDGFKIERKLGEYGTYAQIATVEPNTTTYSDTGLAANNYYYYRIRSYSAANGDSHYSNEAHALTVVVNFLPPAWSYLYNSPDNMDDFANAIAVGPDNNPVVTGYSLRTVGGFDYYTVKLNRADKSVIWSHLYDDPDSEMDVAKCVAVDSNNSAVVSGYSQLYYAPAQGNINSIYTVKYPTTGPPETWHTQYNGPGAIDDRATAIATTTDASDNIVVIGYGKNAAGNEDIYVIKYPSSPLLDQMGNAIAAWAATPFDGDGDDIPSAVAVGPDGSVYVTGYSESASNSNIYNFFTAKYNGANGTLLWSDIYSVTAEGDNRGNSIAVDASGDLYVTGSATNAAGNKDFYTIKYSGTSATAQRLWERPFDGPANGDDEAVAVKVDPIDGAIVVAGTSLTNPGDHDVALIRYNPAGDVIWQKTLQRPANDDLATAMAVDSSGYIYIAGSTGNGSAIDILSLIYDYEGTFLGATLFNGDANGNDESSSIAANYQGEAFIAGYSTNAGGNADYVVLKQTNSYILVPAPFTATSPADYSKVDLAWGNNTSGTGFLIERTLGPVTPSSTWTLINTASPGTTSHMDSGLNAGTQYCYRIEAFNGSLISRKLISCTTTTLPTPTLNQLVTVSATAIDVSWNNVAGNTGYKLERSANGITWTQVGGNLAADTTVYHDTGLTSGTVYFYRVSTISGAGTSLASTIQAAPVLNAPTGITSAKVDLSWPAVTGATGYKLERSPDNTTWTQIATPAPNATSYSDTTVSSGILYYYRIKAVSVTGDSGPSLVQSTMTKLKTPVLSTPTATSSTQIALVWTDLNGNETGVTAEYAACNQNNPNTCANVNYDPYWGAWTPVTYEANTTTATIASLTPGRTYRFRVTATLTGANSDPSTVMAGTTILVGPTNLTATAATSSTVTLTWSDILGETNYRVIKDGAVLTGTGLPLGQQATTYTVTGLSLNTQYCFNVEPYNATSYADSNQSCITLYGPPTLDSVSAVSQSEIDLAWTDVSGETGYEVWQSQATYPSSPPASPSTGSWNAYTNLTATPLDADSTSYPKTGLSVGYTYKYKIRYKLPDGSFSPYSNEIMATTIPSTPSLSTSVVSISQINLSWGNVNGETAYNMQTKALSGASCTTEDWTGISSTPLAANTTSTAVTGLTEGTSYCFRINASNSAGASPWSTAVTQTTLLPAPTLDALTGVTQSQISLSWNNVTGNNGYKVELSTNNISWLQIATPAANVITYNDSNLMPNQIYYYRVSTKNSAGSYSSPQSNVLNATTLPVPSPTLNTLTGITTSQITLSWNDVAGNVGYKVERSLDNITWTQIATPATGATSYPNTGLSAGTLYYYRVSTRNSIGYYSAPSNVLSATTTSSAPIVTLNLVTEARIDLNWQVVLGATNYKVMRSIGTGGPWSQVNNLSIVYTTLYCGYYSTPTIGCPTLVPAYTSFPDASLTEDTQYCYQLMAWNATGGDSAPSNTVCLKTPAVGGPILTAVTPLNSSKIQLDWTYNPAACSPDPCDTPDGFEVWRQLLSGEWALVTTLPNISTYTDTTAIEPLKTYTYRVRAYKGSDESAYSNTVGASTPAFSTVDGTCP</sequence>
<dbReference type="NCBIfam" id="TIGR02608">
    <property type="entry name" value="delta_60_rpt"/>
    <property type="match status" value="3"/>
</dbReference>
<proteinExistence type="predicted"/>
<dbReference type="CDD" id="cd00063">
    <property type="entry name" value="FN3"/>
    <property type="match status" value="10"/>
</dbReference>
<protein>
    <submittedName>
        <fullName evidence="2">Fibronectin, type III domain protein</fullName>
    </submittedName>
</protein>
<feature type="domain" description="Fibronectin type-III" evidence="1">
    <location>
        <begin position="1380"/>
        <end position="1468"/>
    </location>
</feature>
<dbReference type="InterPro" id="IPR036116">
    <property type="entry name" value="FN3_sf"/>
</dbReference>
<evidence type="ECO:0000259" key="1">
    <source>
        <dbReference type="PROSITE" id="PS50853"/>
    </source>
</evidence>
<dbReference type="SUPFAM" id="SSF50965">
    <property type="entry name" value="Galactose oxidase, central domain"/>
    <property type="match status" value="1"/>
</dbReference>
<feature type="domain" description="Fibronectin type-III" evidence="1">
    <location>
        <begin position="467"/>
        <end position="558"/>
    </location>
</feature>
<feature type="domain" description="Fibronectin type-III" evidence="1">
    <location>
        <begin position="1186"/>
        <end position="1274"/>
    </location>
</feature>
<dbReference type="Proteomes" id="UP000006695">
    <property type="component" value="Chromosome"/>
</dbReference>
<dbReference type="SUPFAM" id="SSF49265">
    <property type="entry name" value="Fibronectin type III"/>
    <property type="match status" value="7"/>
</dbReference>
<evidence type="ECO:0000313" key="2">
    <source>
        <dbReference type="EMBL" id="ABQ26226.1"/>
    </source>
</evidence>
<dbReference type="KEGG" id="gur:Gura_2036"/>
<name>A5GDY1_GEOUR</name>
<dbReference type="Pfam" id="PF00041">
    <property type="entry name" value="fn3"/>
    <property type="match status" value="3"/>
</dbReference>
<dbReference type="SUPFAM" id="SSF50998">
    <property type="entry name" value="Quinoprotein alcohol dehydrogenase-like"/>
    <property type="match status" value="1"/>
</dbReference>
<dbReference type="HOGENOM" id="CLU_232858_0_0_7"/>
<gene>
    <name evidence="2" type="ordered locus">Gura_2036</name>
</gene>
<dbReference type="PANTHER" id="PTHR42754">
    <property type="entry name" value="ENDOGLUCANASE"/>
    <property type="match status" value="1"/>
</dbReference>
<dbReference type="RefSeq" id="WP_011938929.1">
    <property type="nucleotide sequence ID" value="NC_009483.1"/>
</dbReference>
<dbReference type="SMART" id="SM00060">
    <property type="entry name" value="FN3"/>
    <property type="match status" value="12"/>
</dbReference>
<dbReference type="InterPro" id="IPR011047">
    <property type="entry name" value="Quinoprotein_ADH-like_sf"/>
</dbReference>
<keyword evidence="3" id="KW-1185">Reference proteome</keyword>
<reference evidence="2 3" key="1">
    <citation type="submission" date="2007-05" db="EMBL/GenBank/DDBJ databases">
        <title>Complete sequence of Geobacter uraniireducens Rf4.</title>
        <authorList>
            <consortium name="US DOE Joint Genome Institute"/>
            <person name="Copeland A."/>
            <person name="Lucas S."/>
            <person name="Lapidus A."/>
            <person name="Barry K."/>
            <person name="Detter J.C."/>
            <person name="Glavina del Rio T."/>
            <person name="Hammon N."/>
            <person name="Israni S."/>
            <person name="Dalin E."/>
            <person name="Tice H."/>
            <person name="Pitluck S."/>
            <person name="Chertkov O."/>
            <person name="Brettin T."/>
            <person name="Bruce D."/>
            <person name="Han C."/>
            <person name="Schmutz J."/>
            <person name="Larimer F."/>
            <person name="Land M."/>
            <person name="Hauser L."/>
            <person name="Kyrpides N."/>
            <person name="Mikhailova N."/>
            <person name="Shelobolina E."/>
            <person name="Aklujkar M."/>
            <person name="Lovley D."/>
            <person name="Richardson P."/>
        </authorList>
    </citation>
    <scope>NUCLEOTIDE SEQUENCE [LARGE SCALE GENOMIC DNA]</scope>
    <source>
        <strain evidence="2 3">Rf4</strain>
    </source>
</reference>
<dbReference type="Gene3D" id="2.60.40.10">
    <property type="entry name" value="Immunoglobulins"/>
    <property type="match status" value="12"/>
</dbReference>
<dbReference type="EMBL" id="CP000698">
    <property type="protein sequence ID" value="ABQ26226.1"/>
    <property type="molecule type" value="Genomic_DNA"/>
</dbReference>
<feature type="domain" description="Fibronectin type-III" evidence="1">
    <location>
        <begin position="1275"/>
        <end position="1379"/>
    </location>
</feature>
<dbReference type="InterPro" id="IPR013431">
    <property type="entry name" value="Delta_60_rpt"/>
</dbReference>
<accession>A5GDY1</accession>
<dbReference type="Pfam" id="PF06739">
    <property type="entry name" value="SBBP"/>
    <property type="match status" value="1"/>
</dbReference>
<feature type="domain" description="Fibronectin type-III" evidence="1">
    <location>
        <begin position="1668"/>
        <end position="1757"/>
    </location>
</feature>
<dbReference type="SUPFAM" id="SSF101898">
    <property type="entry name" value="NHL repeat"/>
    <property type="match status" value="1"/>
</dbReference>
<feature type="domain" description="Fibronectin type-III" evidence="1">
    <location>
        <begin position="1758"/>
        <end position="1849"/>
    </location>
</feature>